<accession>A0ABD1BC31</accession>
<evidence type="ECO:0000313" key="3">
    <source>
        <dbReference type="EMBL" id="KAL1216470.1"/>
    </source>
</evidence>
<dbReference type="Pfam" id="PF08238">
    <property type="entry name" value="Sel1"/>
    <property type="match status" value="5"/>
</dbReference>
<dbReference type="InterPro" id="IPR036047">
    <property type="entry name" value="F-box-like_dom_sf"/>
</dbReference>
<dbReference type="InterPro" id="IPR006597">
    <property type="entry name" value="Sel1-like"/>
</dbReference>
<feature type="repeat" description="TPR" evidence="1">
    <location>
        <begin position="130"/>
        <end position="163"/>
    </location>
</feature>
<dbReference type="InterPro" id="IPR011990">
    <property type="entry name" value="TPR-like_helical_dom_sf"/>
</dbReference>
<sequence>MKQRTWPCRSEGSRFTSLSFLKPYDKEKRRATAKSSSRSSYSPPPSNVIVGDFSMLPFDILMKIAAPFSLPNLQAASSVCKSWRDALKPLRESMMLLRWGKRFKHGRGGVRANLEKALDSFLKGAARGSTLAMVDAGLVYWETGEKDKAVSLYRKAAELGDAVGQCNLGISYLQVQPTNSIEAMKWLKQSADNGYIRAQYQLALCFHQGRVVQTNLLEATRWYLKAAEGGYVRAMYNISLCYSVGEGLPQNRKLARKWMKRAADHGHSKAQFEHGLALFSEGEMLKAVLYLELAERGGETAASHIKEVIHQQLSDSVRDHAIHQANNWRALPSTTR</sequence>
<dbReference type="SUPFAM" id="SSF81901">
    <property type="entry name" value="HCP-like"/>
    <property type="match status" value="1"/>
</dbReference>
<evidence type="ECO:0000259" key="2">
    <source>
        <dbReference type="Pfam" id="PF00646"/>
    </source>
</evidence>
<dbReference type="Gene3D" id="1.20.1280.50">
    <property type="match status" value="1"/>
</dbReference>
<comment type="caution">
    <text evidence="3">The sequence shown here is derived from an EMBL/GenBank/DDBJ whole genome shotgun (WGS) entry which is preliminary data.</text>
</comment>
<dbReference type="PROSITE" id="PS50005">
    <property type="entry name" value="TPR"/>
    <property type="match status" value="1"/>
</dbReference>
<evidence type="ECO:0000256" key="1">
    <source>
        <dbReference type="PROSITE-ProRule" id="PRU00339"/>
    </source>
</evidence>
<proteinExistence type="predicted"/>
<dbReference type="PANTHER" id="PTHR45088:SF1">
    <property type="entry name" value="OS04G0476000 PROTEIN"/>
    <property type="match status" value="1"/>
</dbReference>
<organism evidence="3 4">
    <name type="scientific">Cardamine amara subsp. amara</name>
    <dbReference type="NCBI Taxonomy" id="228776"/>
    <lineage>
        <taxon>Eukaryota</taxon>
        <taxon>Viridiplantae</taxon>
        <taxon>Streptophyta</taxon>
        <taxon>Embryophyta</taxon>
        <taxon>Tracheophyta</taxon>
        <taxon>Spermatophyta</taxon>
        <taxon>Magnoliopsida</taxon>
        <taxon>eudicotyledons</taxon>
        <taxon>Gunneridae</taxon>
        <taxon>Pentapetalae</taxon>
        <taxon>rosids</taxon>
        <taxon>malvids</taxon>
        <taxon>Brassicales</taxon>
        <taxon>Brassicaceae</taxon>
        <taxon>Cardamineae</taxon>
        <taxon>Cardamine</taxon>
    </lineage>
</organism>
<gene>
    <name evidence="3" type="ORF">V5N11_008838</name>
</gene>
<dbReference type="SMART" id="SM00671">
    <property type="entry name" value="SEL1"/>
    <property type="match status" value="5"/>
</dbReference>
<dbReference type="SUPFAM" id="SSF81383">
    <property type="entry name" value="F-box domain"/>
    <property type="match status" value="1"/>
</dbReference>
<dbReference type="InterPro" id="IPR053301">
    <property type="entry name" value="F-box_motif"/>
</dbReference>
<dbReference type="Pfam" id="PF00646">
    <property type="entry name" value="F-box"/>
    <property type="match status" value="1"/>
</dbReference>
<dbReference type="Gene3D" id="1.25.40.10">
    <property type="entry name" value="Tetratricopeptide repeat domain"/>
    <property type="match status" value="2"/>
</dbReference>
<dbReference type="Proteomes" id="UP001558713">
    <property type="component" value="Unassembled WGS sequence"/>
</dbReference>
<keyword evidence="4" id="KW-1185">Reference proteome</keyword>
<dbReference type="PANTHER" id="PTHR45088">
    <property type="entry name" value="OSJNBA0022H21.17 PROTEIN"/>
    <property type="match status" value="1"/>
</dbReference>
<dbReference type="AlphaFoldDB" id="A0ABD1BC31"/>
<protein>
    <submittedName>
        <fullName evidence="3">F-box protein</fullName>
    </submittedName>
</protein>
<reference evidence="3 4" key="1">
    <citation type="submission" date="2024-04" db="EMBL/GenBank/DDBJ databases">
        <title>Genome assembly C_amara_ONT_v2.</title>
        <authorList>
            <person name="Yant L."/>
            <person name="Moore C."/>
            <person name="Slenker M."/>
        </authorList>
    </citation>
    <scope>NUCLEOTIDE SEQUENCE [LARGE SCALE GENOMIC DNA]</scope>
    <source>
        <tissue evidence="3">Leaf</tissue>
    </source>
</reference>
<dbReference type="InterPro" id="IPR019734">
    <property type="entry name" value="TPR_rpt"/>
</dbReference>
<name>A0ABD1BC31_CARAN</name>
<evidence type="ECO:0000313" key="4">
    <source>
        <dbReference type="Proteomes" id="UP001558713"/>
    </source>
</evidence>
<dbReference type="InterPro" id="IPR001810">
    <property type="entry name" value="F-box_dom"/>
</dbReference>
<keyword evidence="1" id="KW-0802">TPR repeat</keyword>
<feature type="domain" description="F-box" evidence="2">
    <location>
        <begin position="53"/>
        <end position="88"/>
    </location>
</feature>
<dbReference type="EMBL" id="JBANAX010000264">
    <property type="protein sequence ID" value="KAL1216470.1"/>
    <property type="molecule type" value="Genomic_DNA"/>
</dbReference>